<dbReference type="SUPFAM" id="SSF53448">
    <property type="entry name" value="Nucleotide-diphospho-sugar transferases"/>
    <property type="match status" value="1"/>
</dbReference>
<organism evidence="5 6">
    <name type="scientific">Halomonas daqiaonensis</name>
    <dbReference type="NCBI Taxonomy" id="650850"/>
    <lineage>
        <taxon>Bacteria</taxon>
        <taxon>Pseudomonadati</taxon>
        <taxon>Pseudomonadota</taxon>
        <taxon>Gammaproteobacteria</taxon>
        <taxon>Oceanospirillales</taxon>
        <taxon>Halomonadaceae</taxon>
        <taxon>Halomonas</taxon>
    </lineage>
</organism>
<dbReference type="STRING" id="650850.SAMN04488129_1283"/>
<dbReference type="AlphaFoldDB" id="A0A1H7VXR6"/>
<proteinExistence type="inferred from homology"/>
<protein>
    <submittedName>
        <fullName evidence="5">Glycosyltransferase, GT2 family</fullName>
    </submittedName>
</protein>
<sequence length="297" mass="32823">MSLPVLPDLTVIIPTYRDWEGLQHCLAALAKQRYPRERFEVLVVNNAPEESPPVELSWPANTRLLGEAKPGSYAARNRGIAEARGGILAFLDADCVPEPCWLEAGLACLAAGEGASLVAGRVELTFTGQRLRPAECFEKAFAFRQAQNATDGVSVTANLLARRRVFDAVGLFDDALMSGGDFEWTRRATLQGFRLVYCADCVVAHPARASVKALAGKARRVSTGSRELYGERGAFSGLRRVLGNVFADLAALCSRDDMAWRERYWALLVLGYLKAVKVHQRLQLALRPKQSNRERYR</sequence>
<evidence type="ECO:0000256" key="3">
    <source>
        <dbReference type="ARBA" id="ARBA00022679"/>
    </source>
</evidence>
<comment type="similarity">
    <text evidence="1">Belongs to the glycosyltransferase 2 family.</text>
</comment>
<keyword evidence="2" id="KW-0328">Glycosyltransferase</keyword>
<dbReference type="Proteomes" id="UP000198807">
    <property type="component" value="Unassembled WGS sequence"/>
</dbReference>
<dbReference type="CDD" id="cd00761">
    <property type="entry name" value="Glyco_tranf_GTA_type"/>
    <property type="match status" value="1"/>
</dbReference>
<dbReference type="EMBL" id="FOBC01000028">
    <property type="protein sequence ID" value="SEM13854.1"/>
    <property type="molecule type" value="Genomic_DNA"/>
</dbReference>
<evidence type="ECO:0000313" key="5">
    <source>
        <dbReference type="EMBL" id="SEM13854.1"/>
    </source>
</evidence>
<dbReference type="PANTHER" id="PTHR43179:SF12">
    <property type="entry name" value="GALACTOFURANOSYLTRANSFERASE GLFT2"/>
    <property type="match status" value="1"/>
</dbReference>
<reference evidence="6" key="1">
    <citation type="submission" date="2016-10" db="EMBL/GenBank/DDBJ databases">
        <authorList>
            <person name="Varghese N."/>
            <person name="Submissions S."/>
        </authorList>
    </citation>
    <scope>NUCLEOTIDE SEQUENCE [LARGE SCALE GENOMIC DNA]</scope>
    <source>
        <strain evidence="6">CGMCC 1.9150</strain>
    </source>
</reference>
<dbReference type="InterPro" id="IPR029044">
    <property type="entry name" value="Nucleotide-diphossugar_trans"/>
</dbReference>
<dbReference type="PANTHER" id="PTHR43179">
    <property type="entry name" value="RHAMNOSYLTRANSFERASE WBBL"/>
    <property type="match status" value="1"/>
</dbReference>
<feature type="domain" description="Glycosyltransferase 2-like" evidence="4">
    <location>
        <begin position="10"/>
        <end position="166"/>
    </location>
</feature>
<evidence type="ECO:0000256" key="1">
    <source>
        <dbReference type="ARBA" id="ARBA00006739"/>
    </source>
</evidence>
<dbReference type="OrthoDB" id="9069044at2"/>
<dbReference type="InterPro" id="IPR001173">
    <property type="entry name" value="Glyco_trans_2-like"/>
</dbReference>
<name>A0A1H7VXR6_9GAMM</name>
<gene>
    <name evidence="5" type="ORF">SAMN04488129_1283</name>
</gene>
<evidence type="ECO:0000313" key="6">
    <source>
        <dbReference type="Proteomes" id="UP000198807"/>
    </source>
</evidence>
<dbReference type="Gene3D" id="3.90.550.10">
    <property type="entry name" value="Spore Coat Polysaccharide Biosynthesis Protein SpsA, Chain A"/>
    <property type="match status" value="1"/>
</dbReference>
<evidence type="ECO:0000256" key="2">
    <source>
        <dbReference type="ARBA" id="ARBA00022676"/>
    </source>
</evidence>
<keyword evidence="3 5" id="KW-0808">Transferase</keyword>
<keyword evidence="6" id="KW-1185">Reference proteome</keyword>
<dbReference type="GO" id="GO:0016757">
    <property type="term" value="F:glycosyltransferase activity"/>
    <property type="evidence" value="ECO:0007669"/>
    <property type="project" value="UniProtKB-KW"/>
</dbReference>
<dbReference type="Pfam" id="PF00535">
    <property type="entry name" value="Glycos_transf_2"/>
    <property type="match status" value="1"/>
</dbReference>
<evidence type="ECO:0000259" key="4">
    <source>
        <dbReference type="Pfam" id="PF00535"/>
    </source>
</evidence>
<accession>A0A1H7VXR6</accession>
<dbReference type="RefSeq" id="WP_089715729.1">
    <property type="nucleotide sequence ID" value="NZ_FOBC01000028.1"/>
</dbReference>